<evidence type="ECO:0000313" key="2">
    <source>
        <dbReference type="Proteomes" id="UP001320148"/>
    </source>
</evidence>
<name>A0ABN6F362_9BACT</name>
<gene>
    <name evidence="1" type="ORF">DSLASN_12920</name>
</gene>
<dbReference type="Proteomes" id="UP001320148">
    <property type="component" value="Chromosome"/>
</dbReference>
<reference evidence="1 2" key="1">
    <citation type="submission" date="2021-02" db="EMBL/GenBank/DDBJ databases">
        <title>Complete genome of Desulfoluna sp. strain ASN36.</title>
        <authorList>
            <person name="Takahashi A."/>
            <person name="Kojima H."/>
            <person name="Fukui M."/>
        </authorList>
    </citation>
    <scope>NUCLEOTIDE SEQUENCE [LARGE SCALE GENOMIC DNA]</scope>
    <source>
        <strain evidence="1 2">ASN36</strain>
    </source>
</reference>
<accession>A0ABN6F362</accession>
<keyword evidence="2" id="KW-1185">Reference proteome</keyword>
<proteinExistence type="predicted"/>
<organism evidence="1 2">
    <name type="scientific">Desulfoluna limicola</name>
    <dbReference type="NCBI Taxonomy" id="2810562"/>
    <lineage>
        <taxon>Bacteria</taxon>
        <taxon>Pseudomonadati</taxon>
        <taxon>Thermodesulfobacteriota</taxon>
        <taxon>Desulfobacteria</taxon>
        <taxon>Desulfobacterales</taxon>
        <taxon>Desulfolunaceae</taxon>
        <taxon>Desulfoluna</taxon>
    </lineage>
</organism>
<evidence type="ECO:0000313" key="1">
    <source>
        <dbReference type="EMBL" id="BCS95660.1"/>
    </source>
</evidence>
<dbReference type="RefSeq" id="WP_236891940.1">
    <property type="nucleotide sequence ID" value="NZ_AP024488.1"/>
</dbReference>
<protein>
    <submittedName>
        <fullName evidence="1">Uncharacterized protein</fullName>
    </submittedName>
</protein>
<sequence>MIRFIHLTHRFEKQLDAMRRAEKMAVSATRKADTILTRLMENGQSPLSEAGKLSNHGECRIRNAVKFDIGKGYRMLGVKEENNLYLLFVGTHDACAAWIENNRGLENPGEIKRIRTLKTSMPEKKQNTQQRLDSEPDYDDLLLARITEQDINEVFQGLRAGLCR</sequence>
<dbReference type="EMBL" id="AP024488">
    <property type="protein sequence ID" value="BCS95660.1"/>
    <property type="molecule type" value="Genomic_DNA"/>
</dbReference>